<proteinExistence type="predicted"/>
<evidence type="ECO:0000313" key="2">
    <source>
        <dbReference type="EMBL" id="GMR30257.1"/>
    </source>
</evidence>
<dbReference type="Proteomes" id="UP001328107">
    <property type="component" value="Unassembled WGS sequence"/>
</dbReference>
<keyword evidence="3" id="KW-1185">Reference proteome</keyword>
<feature type="non-terminal residue" evidence="2">
    <location>
        <position position="1"/>
    </location>
</feature>
<reference evidence="3" key="1">
    <citation type="submission" date="2022-10" db="EMBL/GenBank/DDBJ databases">
        <title>Genome assembly of Pristionchus species.</title>
        <authorList>
            <person name="Yoshida K."/>
            <person name="Sommer R.J."/>
        </authorList>
    </citation>
    <scope>NUCLEOTIDE SEQUENCE [LARGE SCALE GENOMIC DNA]</scope>
    <source>
        <strain evidence="3">RS5460</strain>
    </source>
</reference>
<gene>
    <name evidence="2" type="ORF">PMAYCL1PPCAC_00452</name>
</gene>
<sequence>FPSLLREDAAIEGGSRAAANLHKEKAEPKQPRNEGAAAAAGLPAAITGQTACSVPERVSNCVDFYFRICNNFMKGKDPKITRDSIIYQEIRFASID</sequence>
<evidence type="ECO:0000256" key="1">
    <source>
        <dbReference type="SAM" id="MobiDB-lite"/>
    </source>
</evidence>
<feature type="region of interest" description="Disordered" evidence="1">
    <location>
        <begin position="16"/>
        <end position="38"/>
    </location>
</feature>
<comment type="caution">
    <text evidence="2">The sequence shown here is derived from an EMBL/GenBank/DDBJ whole genome shotgun (WGS) entry which is preliminary data.</text>
</comment>
<accession>A0AAN5C500</accession>
<dbReference type="AlphaFoldDB" id="A0AAN5C500"/>
<dbReference type="EMBL" id="BTRK01000001">
    <property type="protein sequence ID" value="GMR30257.1"/>
    <property type="molecule type" value="Genomic_DNA"/>
</dbReference>
<protein>
    <submittedName>
        <fullName evidence="2">Uncharacterized protein</fullName>
    </submittedName>
</protein>
<evidence type="ECO:0000313" key="3">
    <source>
        <dbReference type="Proteomes" id="UP001328107"/>
    </source>
</evidence>
<feature type="compositionally biased region" description="Basic and acidic residues" evidence="1">
    <location>
        <begin position="21"/>
        <end position="32"/>
    </location>
</feature>
<organism evidence="2 3">
    <name type="scientific">Pristionchus mayeri</name>
    <dbReference type="NCBI Taxonomy" id="1317129"/>
    <lineage>
        <taxon>Eukaryota</taxon>
        <taxon>Metazoa</taxon>
        <taxon>Ecdysozoa</taxon>
        <taxon>Nematoda</taxon>
        <taxon>Chromadorea</taxon>
        <taxon>Rhabditida</taxon>
        <taxon>Rhabditina</taxon>
        <taxon>Diplogasteromorpha</taxon>
        <taxon>Diplogasteroidea</taxon>
        <taxon>Neodiplogasteridae</taxon>
        <taxon>Pristionchus</taxon>
    </lineage>
</organism>
<name>A0AAN5C500_9BILA</name>